<dbReference type="FunFam" id="1.10.10.60:FF:000010">
    <property type="entry name" value="Transcriptional activator Myb isoform A"/>
    <property type="match status" value="1"/>
</dbReference>
<dbReference type="InterPro" id="IPR017930">
    <property type="entry name" value="Myb_dom"/>
</dbReference>
<evidence type="ECO:0000313" key="12">
    <source>
        <dbReference type="RefSeq" id="XP_048131950.1"/>
    </source>
</evidence>
<dbReference type="OrthoDB" id="2143914at2759"/>
<dbReference type="InterPro" id="IPR050560">
    <property type="entry name" value="MYB_TF"/>
</dbReference>
<dbReference type="Proteomes" id="UP000827889">
    <property type="component" value="Chromosome 3"/>
</dbReference>
<dbReference type="GO" id="GO:0000981">
    <property type="term" value="F:DNA-binding transcription factor activity, RNA polymerase II-specific"/>
    <property type="evidence" value="ECO:0007669"/>
    <property type="project" value="TreeGrafter"/>
</dbReference>
<keyword evidence="2" id="KW-0677">Repeat</keyword>
<dbReference type="KEGG" id="rarg:115743171"/>
<dbReference type="PROSITE" id="PS51294">
    <property type="entry name" value="HTH_MYB"/>
    <property type="match status" value="3"/>
</dbReference>
<evidence type="ECO:0000256" key="7">
    <source>
        <dbReference type="SAM" id="MobiDB-lite"/>
    </source>
</evidence>
<feature type="domain" description="HTH myb-type" evidence="9">
    <location>
        <begin position="141"/>
        <end position="191"/>
    </location>
</feature>
<dbReference type="PANTHER" id="PTHR45614:SF232">
    <property type="entry name" value="TRANSCRIPTION FACTOR MYB3R-2"/>
    <property type="match status" value="1"/>
</dbReference>
<sequence length="463" mass="52135">MIMVEIKDCGPDISCVRGILDSVALPRRETGPRRRSTIGGWTEEEDKVLIAAVQEYNGKSWKKIAERVPNRNDVQCLHRWKKVLDPDLVKGPWSKEEDDLIVALVSKKGASNWSEIAKHLPGRIGKQCRERWHNHLKPDIRRTAWTKEEELTLTEAHKVYGNRWAEIAKLLKGRTENMIKNHWNCSLRKRVEHQLQNKQIGKLIDLNSTVDETCESPRNQGINVLHLPFRGVSEKRGIGTHESTAQRSSVDLAKFSYSQEQRNSNNPTHTITGVFLSISRAPPNNFQSPDRSMKHCKILDLNKCPTSWSFPSSHVGRVAGPFSSWTPPSQAQESSLKSCISDPPRHVRELSFESCISELKSAAKSFKIPSIIRKRKFQTTNNREHGSETDSTSSIGESKDGFNNMRKLVCDTDVTKSNEQYMPKQLFPSPPKSRKLGTSAIGSVGKNLENAFNAAAEPTDPGS</sequence>
<keyword evidence="4" id="KW-0238">DNA-binding</keyword>
<evidence type="ECO:0000259" key="9">
    <source>
        <dbReference type="PROSITE" id="PS51294"/>
    </source>
</evidence>
<evidence type="ECO:0000313" key="11">
    <source>
        <dbReference type="RefSeq" id="XP_030533699.1"/>
    </source>
</evidence>
<feature type="domain" description="Myb-like" evidence="8">
    <location>
        <begin position="137"/>
        <end position="187"/>
    </location>
</feature>
<dbReference type="AlphaFoldDB" id="A0A8B8PFX2"/>
<keyword evidence="6" id="KW-0539">Nucleus</keyword>
<organism evidence="10 12">
    <name type="scientific">Rhodamnia argentea</name>
    <dbReference type="NCBI Taxonomy" id="178133"/>
    <lineage>
        <taxon>Eukaryota</taxon>
        <taxon>Viridiplantae</taxon>
        <taxon>Streptophyta</taxon>
        <taxon>Embryophyta</taxon>
        <taxon>Tracheophyta</taxon>
        <taxon>Spermatophyta</taxon>
        <taxon>Magnoliopsida</taxon>
        <taxon>eudicotyledons</taxon>
        <taxon>Gunneridae</taxon>
        <taxon>Pentapetalae</taxon>
        <taxon>rosids</taxon>
        <taxon>malvids</taxon>
        <taxon>Myrtales</taxon>
        <taxon>Myrtaceae</taxon>
        <taxon>Myrtoideae</taxon>
        <taxon>Myrteae</taxon>
        <taxon>Australasian group</taxon>
        <taxon>Rhodamnia</taxon>
    </lineage>
</organism>
<dbReference type="FunFam" id="1.10.10.60:FF:000016">
    <property type="entry name" value="Transcriptional activator Myb isoform A"/>
    <property type="match status" value="1"/>
</dbReference>
<dbReference type="GO" id="GO:0005634">
    <property type="term" value="C:nucleus"/>
    <property type="evidence" value="ECO:0007669"/>
    <property type="project" value="UniProtKB-SubCell"/>
</dbReference>
<evidence type="ECO:0000256" key="1">
    <source>
        <dbReference type="ARBA" id="ARBA00004123"/>
    </source>
</evidence>
<evidence type="ECO:0000313" key="10">
    <source>
        <dbReference type="Proteomes" id="UP000827889"/>
    </source>
</evidence>
<dbReference type="GeneID" id="115743171"/>
<feature type="domain" description="HTH myb-type" evidence="9">
    <location>
        <begin position="85"/>
        <end position="140"/>
    </location>
</feature>
<evidence type="ECO:0000256" key="5">
    <source>
        <dbReference type="ARBA" id="ARBA00023163"/>
    </source>
</evidence>
<feature type="domain" description="Myb-like" evidence="8">
    <location>
        <begin position="33"/>
        <end position="84"/>
    </location>
</feature>
<dbReference type="PANTHER" id="PTHR45614">
    <property type="entry name" value="MYB PROTEIN-RELATED"/>
    <property type="match status" value="1"/>
</dbReference>
<accession>A0A8B8PFX2</accession>
<dbReference type="Gene3D" id="1.10.10.60">
    <property type="entry name" value="Homeodomain-like"/>
    <property type="match status" value="3"/>
</dbReference>
<dbReference type="GO" id="GO:0000978">
    <property type="term" value="F:RNA polymerase II cis-regulatory region sequence-specific DNA binding"/>
    <property type="evidence" value="ECO:0007669"/>
    <property type="project" value="TreeGrafter"/>
</dbReference>
<dbReference type="RefSeq" id="XP_048131952.1">
    <property type="nucleotide sequence ID" value="XM_048275995.1"/>
</dbReference>
<dbReference type="Pfam" id="PF00249">
    <property type="entry name" value="Myb_DNA-binding"/>
    <property type="match status" value="1"/>
</dbReference>
<evidence type="ECO:0000256" key="6">
    <source>
        <dbReference type="ARBA" id="ARBA00023242"/>
    </source>
</evidence>
<gene>
    <name evidence="11 12 13" type="primary">LOC115743171</name>
</gene>
<dbReference type="CDD" id="cd00167">
    <property type="entry name" value="SANT"/>
    <property type="match status" value="3"/>
</dbReference>
<feature type="domain" description="Myb-like" evidence="8">
    <location>
        <begin position="85"/>
        <end position="136"/>
    </location>
</feature>
<dbReference type="Pfam" id="PF13921">
    <property type="entry name" value="Myb_DNA-bind_6"/>
    <property type="match status" value="1"/>
</dbReference>
<dbReference type="RefSeq" id="XP_030533699.1">
    <property type="nucleotide sequence ID" value="XM_030677839.1"/>
</dbReference>
<dbReference type="PROSITE" id="PS50090">
    <property type="entry name" value="MYB_LIKE"/>
    <property type="match status" value="3"/>
</dbReference>
<comment type="subcellular location">
    <subcellularLocation>
        <location evidence="1">Nucleus</location>
    </subcellularLocation>
</comment>
<keyword evidence="5" id="KW-0804">Transcription</keyword>
<reference evidence="12 13" key="1">
    <citation type="submission" date="2025-05" db="UniProtKB">
        <authorList>
            <consortium name="RefSeq"/>
        </authorList>
    </citation>
    <scope>IDENTIFICATION</scope>
    <source>
        <tissue evidence="12 13">Leaf</tissue>
    </source>
</reference>
<evidence type="ECO:0000256" key="2">
    <source>
        <dbReference type="ARBA" id="ARBA00022737"/>
    </source>
</evidence>
<dbReference type="InterPro" id="IPR009057">
    <property type="entry name" value="Homeodomain-like_sf"/>
</dbReference>
<feature type="domain" description="HTH myb-type" evidence="9">
    <location>
        <begin position="41"/>
        <end position="84"/>
    </location>
</feature>
<protein>
    <submittedName>
        <fullName evidence="11 12">Transcription factor MYB3R-2 isoform X1</fullName>
    </submittedName>
</protein>
<dbReference type="SMART" id="SM00717">
    <property type="entry name" value="SANT"/>
    <property type="match status" value="3"/>
</dbReference>
<dbReference type="SUPFAM" id="SSF46689">
    <property type="entry name" value="Homeodomain-like"/>
    <property type="match status" value="2"/>
</dbReference>
<dbReference type="InterPro" id="IPR001005">
    <property type="entry name" value="SANT/Myb"/>
</dbReference>
<keyword evidence="10" id="KW-1185">Reference proteome</keyword>
<feature type="region of interest" description="Disordered" evidence="7">
    <location>
        <begin position="377"/>
        <end position="402"/>
    </location>
</feature>
<keyword evidence="3" id="KW-0805">Transcription regulation</keyword>
<proteinExistence type="predicted"/>
<dbReference type="RefSeq" id="XP_048131950.1">
    <property type="nucleotide sequence ID" value="XM_048275993.1"/>
</dbReference>
<evidence type="ECO:0000256" key="4">
    <source>
        <dbReference type="ARBA" id="ARBA00023125"/>
    </source>
</evidence>
<evidence type="ECO:0000313" key="13">
    <source>
        <dbReference type="RefSeq" id="XP_048131952.1"/>
    </source>
</evidence>
<evidence type="ECO:0000256" key="3">
    <source>
        <dbReference type="ARBA" id="ARBA00023015"/>
    </source>
</evidence>
<name>A0A8B8PFX2_9MYRT</name>
<evidence type="ECO:0000259" key="8">
    <source>
        <dbReference type="PROSITE" id="PS50090"/>
    </source>
</evidence>